<feature type="compositionally biased region" description="Low complexity" evidence="2">
    <location>
        <begin position="279"/>
        <end position="295"/>
    </location>
</feature>
<organism evidence="4 5">
    <name type="scientific">Aspergillus granulosus</name>
    <dbReference type="NCBI Taxonomy" id="176169"/>
    <lineage>
        <taxon>Eukaryota</taxon>
        <taxon>Fungi</taxon>
        <taxon>Dikarya</taxon>
        <taxon>Ascomycota</taxon>
        <taxon>Pezizomycotina</taxon>
        <taxon>Eurotiomycetes</taxon>
        <taxon>Eurotiomycetidae</taxon>
        <taxon>Eurotiales</taxon>
        <taxon>Aspergillaceae</taxon>
        <taxon>Aspergillus</taxon>
        <taxon>Aspergillus subgen. Nidulantes</taxon>
    </lineage>
</organism>
<name>A0ABR4HJJ9_9EURO</name>
<feature type="region of interest" description="Disordered" evidence="2">
    <location>
        <begin position="254"/>
        <end position="307"/>
    </location>
</feature>
<feature type="region of interest" description="Disordered" evidence="2">
    <location>
        <begin position="1"/>
        <end position="36"/>
    </location>
</feature>
<dbReference type="SMART" id="SM00721">
    <property type="entry name" value="BAR"/>
    <property type="match status" value="1"/>
</dbReference>
<feature type="compositionally biased region" description="Low complexity" evidence="2">
    <location>
        <begin position="1"/>
        <end position="13"/>
    </location>
</feature>
<evidence type="ECO:0000259" key="3">
    <source>
        <dbReference type="SMART" id="SM00721"/>
    </source>
</evidence>
<dbReference type="InterPro" id="IPR027267">
    <property type="entry name" value="AH/BAR_dom_sf"/>
</dbReference>
<protein>
    <submittedName>
        <fullName evidence="4">Bin/amphiphysin/Rvs domain for vesicular trafficking-domain-containing protein</fullName>
    </submittedName>
</protein>
<proteinExistence type="predicted"/>
<sequence length="673" mass="77170">MPRYSDSRSSVLESDSEYFARESRGRHRSRGAAVLDRPSRRFEDEFRWDARLQETDRFGPPARRPSRHYEDDHLHHAGALVRHERRHAESPPPRPRLLRRQSSLDTYDRLPTRKIDEYYRGYLPRAAPSPPPARRRVRRDEYEAIRIPERETRYRERVEEVKPYPRKGKTRMPRKLVHTRAIREYGYPYEEEDDLVIIQLALSKEQIDAVIERSREIKRQAEAIPIRARSPVRATSRHRRVERVAMEAFSPSPRTSETLIIEPSPDRYLSPSPGGYDYSTTTTRRTVSRSRSISVAPRTRTRRHSSPVRMLVERRDERSDNPGQLAMVIRPRDSDSSLDDYAIDHYRPPFDPETALYGPSGEQEEVLEVKRDRKAFGKNFSANFTPFAARTQQLIREQLGQVEDKTQLPDEYIELEKRVDALKLVHQKLLQVTSQYSNEAYDYPPNIRESFNDLGRTINEKVQLLSQASTPAEAQAALTAPPAAKPQPKTFNHAIARASLAGSQTLASTRAGEDPLATALEKYALASEKVGEARLAQDAQIQSRFLAGWNTTLNTNLMFAAKARKNVENARLMLDSIKAKHRTADGDLDSLSEEARSEIEQAEDEFVGQTEEAVSVMKNVLDTPEPLRNLADLIAAQLEYHKRSYEILSELAPVVDSLQVEQEASYRKSREGA</sequence>
<evidence type="ECO:0000313" key="4">
    <source>
        <dbReference type="EMBL" id="KAL2815664.1"/>
    </source>
</evidence>
<evidence type="ECO:0000256" key="1">
    <source>
        <dbReference type="SAM" id="Coils"/>
    </source>
</evidence>
<feature type="domain" description="BAR" evidence="3">
    <location>
        <begin position="379"/>
        <end position="657"/>
    </location>
</feature>
<dbReference type="InterPro" id="IPR058348">
    <property type="entry name" value="DUF8035"/>
</dbReference>
<dbReference type="InterPro" id="IPR018859">
    <property type="entry name" value="BAR_dom-cont"/>
</dbReference>
<gene>
    <name evidence="4" type="ORF">BJX63DRAFT_420235</name>
</gene>
<comment type="caution">
    <text evidence="4">The sequence shown here is derived from an EMBL/GenBank/DDBJ whole genome shotgun (WGS) entry which is preliminary data.</text>
</comment>
<dbReference type="Pfam" id="PF10455">
    <property type="entry name" value="BAR_2"/>
    <property type="match status" value="1"/>
</dbReference>
<dbReference type="Proteomes" id="UP001610334">
    <property type="component" value="Unassembled WGS sequence"/>
</dbReference>
<evidence type="ECO:0000313" key="5">
    <source>
        <dbReference type="Proteomes" id="UP001610334"/>
    </source>
</evidence>
<feature type="region of interest" description="Disordered" evidence="2">
    <location>
        <begin position="83"/>
        <end position="103"/>
    </location>
</feature>
<feature type="coiled-coil region" evidence="1">
    <location>
        <begin position="560"/>
        <end position="612"/>
    </location>
</feature>
<dbReference type="InterPro" id="IPR004148">
    <property type="entry name" value="BAR_dom"/>
</dbReference>
<dbReference type="Pfam" id="PF26118">
    <property type="entry name" value="DUF8035"/>
    <property type="match status" value="1"/>
</dbReference>
<reference evidence="4 5" key="1">
    <citation type="submission" date="2024-07" db="EMBL/GenBank/DDBJ databases">
        <title>Section-level genome sequencing and comparative genomics of Aspergillus sections Usti and Cavernicolus.</title>
        <authorList>
            <consortium name="Lawrence Berkeley National Laboratory"/>
            <person name="Nybo J.L."/>
            <person name="Vesth T.C."/>
            <person name="Theobald S."/>
            <person name="Frisvad J.C."/>
            <person name="Larsen T.O."/>
            <person name="Kjaerboelling I."/>
            <person name="Rothschild-Mancinelli K."/>
            <person name="Lyhne E.K."/>
            <person name="Kogle M.E."/>
            <person name="Barry K."/>
            <person name="Clum A."/>
            <person name="Na H."/>
            <person name="Ledsgaard L."/>
            <person name="Lin J."/>
            <person name="Lipzen A."/>
            <person name="Kuo A."/>
            <person name="Riley R."/>
            <person name="Mondo S."/>
            <person name="Labutti K."/>
            <person name="Haridas S."/>
            <person name="Pangalinan J."/>
            <person name="Salamov A.A."/>
            <person name="Simmons B.A."/>
            <person name="Magnuson J.K."/>
            <person name="Chen J."/>
            <person name="Drula E."/>
            <person name="Henrissat B."/>
            <person name="Wiebenga A."/>
            <person name="Lubbers R.J."/>
            <person name="Gomes A.C."/>
            <person name="Makela M.R."/>
            <person name="Stajich J."/>
            <person name="Grigoriev I.V."/>
            <person name="Mortensen U.H."/>
            <person name="De Vries R.P."/>
            <person name="Baker S.E."/>
            <person name="Andersen M.R."/>
        </authorList>
    </citation>
    <scope>NUCLEOTIDE SEQUENCE [LARGE SCALE GENOMIC DNA]</scope>
    <source>
        <strain evidence="4 5">CBS 588.65</strain>
    </source>
</reference>
<dbReference type="Gene3D" id="1.20.1270.60">
    <property type="entry name" value="Arfaptin homology (AH) domain/BAR domain"/>
    <property type="match status" value="1"/>
</dbReference>
<dbReference type="EMBL" id="JBFXLT010000026">
    <property type="protein sequence ID" value="KAL2815664.1"/>
    <property type="molecule type" value="Genomic_DNA"/>
</dbReference>
<dbReference type="CDD" id="cd07600">
    <property type="entry name" value="BAR_Gvp36"/>
    <property type="match status" value="1"/>
</dbReference>
<accession>A0ABR4HJJ9</accession>
<keyword evidence="1" id="KW-0175">Coiled coil</keyword>
<dbReference type="SUPFAM" id="SSF103657">
    <property type="entry name" value="BAR/IMD domain-like"/>
    <property type="match status" value="1"/>
</dbReference>
<evidence type="ECO:0000256" key="2">
    <source>
        <dbReference type="SAM" id="MobiDB-lite"/>
    </source>
</evidence>
<keyword evidence="5" id="KW-1185">Reference proteome</keyword>